<dbReference type="EMBL" id="VEPV01000015">
    <property type="protein sequence ID" value="TNP11156.1"/>
    <property type="molecule type" value="Genomic_DNA"/>
</dbReference>
<proteinExistence type="predicted"/>
<reference evidence="1 2" key="1">
    <citation type="submission" date="2019-06" db="EMBL/GenBank/DDBJ databases">
        <title>Biocontrol Bacillus strains from Vietnam.</title>
        <authorList>
            <person name="Borriss R."/>
            <person name="Lasch P."/>
            <person name="Thanh Tam L.T."/>
            <person name="Luong P.T."/>
            <person name="Phuong Thao L.T."/>
            <person name="Kim Chung L.T."/>
        </authorList>
    </citation>
    <scope>NUCLEOTIDE SEQUENCE [LARGE SCALE GENOMIC DNA]</scope>
    <source>
        <strain evidence="1 2">SN1</strain>
    </source>
</reference>
<comment type="caution">
    <text evidence="1">The sequence shown here is derived from an EMBL/GenBank/DDBJ whole genome shotgun (WGS) entry which is preliminary data.</text>
</comment>
<evidence type="ECO:0000313" key="1">
    <source>
        <dbReference type="EMBL" id="TNP11156.1"/>
    </source>
</evidence>
<sequence length="61" mass="6406">MNLAPAVRMFGGFVFSYEAQIASTSKAPSPSHSERTASAFYYYSNAAAPPTISVISCVIAA</sequence>
<dbReference type="Proteomes" id="UP000312495">
    <property type="component" value="Unassembled WGS sequence"/>
</dbReference>
<protein>
    <submittedName>
        <fullName evidence="1">Uncharacterized protein</fullName>
    </submittedName>
</protein>
<organism evidence="1 2">
    <name type="scientific">Bacillus tropicus</name>
    <dbReference type="NCBI Taxonomy" id="2026188"/>
    <lineage>
        <taxon>Bacteria</taxon>
        <taxon>Bacillati</taxon>
        <taxon>Bacillota</taxon>
        <taxon>Bacilli</taxon>
        <taxon>Bacillales</taxon>
        <taxon>Bacillaceae</taxon>
        <taxon>Bacillus</taxon>
        <taxon>Bacillus cereus group</taxon>
    </lineage>
</organism>
<gene>
    <name evidence="1" type="ORF">FHY71_25395</name>
</gene>
<evidence type="ECO:0000313" key="2">
    <source>
        <dbReference type="Proteomes" id="UP000312495"/>
    </source>
</evidence>
<accession>A0A5C4ZYU8</accession>
<dbReference type="AlphaFoldDB" id="A0A5C4ZYU8"/>
<name>A0A5C4ZYU8_9BACI</name>